<feature type="non-terminal residue" evidence="2">
    <location>
        <position position="136"/>
    </location>
</feature>
<evidence type="ECO:0000313" key="2">
    <source>
        <dbReference type="EMBL" id="EQD42933.1"/>
    </source>
</evidence>
<gene>
    <name evidence="2" type="ORF">B1A_15717</name>
</gene>
<proteinExistence type="predicted"/>
<organism evidence="2">
    <name type="scientific">mine drainage metagenome</name>
    <dbReference type="NCBI Taxonomy" id="410659"/>
    <lineage>
        <taxon>unclassified sequences</taxon>
        <taxon>metagenomes</taxon>
        <taxon>ecological metagenomes</taxon>
    </lineage>
</organism>
<reference evidence="2" key="1">
    <citation type="submission" date="2013-08" db="EMBL/GenBank/DDBJ databases">
        <authorList>
            <person name="Mendez C."/>
            <person name="Richter M."/>
            <person name="Ferrer M."/>
            <person name="Sanchez J."/>
        </authorList>
    </citation>
    <scope>NUCLEOTIDE SEQUENCE</scope>
</reference>
<accession>T0ZD11</accession>
<dbReference type="EMBL" id="AUZX01011535">
    <property type="protein sequence ID" value="EQD42933.1"/>
    <property type="molecule type" value="Genomic_DNA"/>
</dbReference>
<evidence type="ECO:0000259" key="1">
    <source>
        <dbReference type="Pfam" id="PF04754"/>
    </source>
</evidence>
<reference evidence="2" key="2">
    <citation type="journal article" date="2014" name="ISME J.">
        <title>Microbial stratification in low pH oxic and suboxic macroscopic growths along an acid mine drainage.</title>
        <authorList>
            <person name="Mendez-Garcia C."/>
            <person name="Mesa V."/>
            <person name="Sprenger R.R."/>
            <person name="Richter M."/>
            <person name="Diez M.S."/>
            <person name="Solano J."/>
            <person name="Bargiela R."/>
            <person name="Golyshina O.V."/>
            <person name="Manteca A."/>
            <person name="Ramos J.L."/>
            <person name="Gallego J.R."/>
            <person name="Llorente I."/>
            <person name="Martins Dos Santos V.A."/>
            <person name="Jensen O.N."/>
            <person name="Pelaez A.I."/>
            <person name="Sanchez J."/>
            <person name="Ferrer M."/>
        </authorList>
    </citation>
    <scope>NUCLEOTIDE SEQUENCE</scope>
</reference>
<protein>
    <submittedName>
        <fullName evidence="2">Transposase</fullName>
    </submittedName>
</protein>
<dbReference type="AlphaFoldDB" id="T0ZD11"/>
<name>T0ZD11_9ZZZZ</name>
<dbReference type="Pfam" id="PF04754">
    <property type="entry name" value="Transposase_31"/>
    <property type="match status" value="1"/>
</dbReference>
<sequence length="136" mass="15166">MYFHEIISSDYQSHILRLSRKVFMATTPTPHDSFFKDVFGPGTSHLPALFSLLDAPFASRIDFSSLTYLSGETIGEGLSTSFRSDLVGSLLVADATVDGAHLEFVFLFEHKSSSARHIHLKLACLVTALWARFLRE</sequence>
<feature type="domain" description="Transposase (putative) YhgA-like" evidence="1">
    <location>
        <begin position="29"/>
        <end position="135"/>
    </location>
</feature>
<dbReference type="InterPro" id="IPR006842">
    <property type="entry name" value="Transposase_31"/>
</dbReference>
<comment type="caution">
    <text evidence="2">The sequence shown here is derived from an EMBL/GenBank/DDBJ whole genome shotgun (WGS) entry which is preliminary data.</text>
</comment>